<evidence type="ECO:0000313" key="1">
    <source>
        <dbReference type="EMBL" id="CAB4127329.1"/>
    </source>
</evidence>
<name>A0A6J5L627_9CAUD</name>
<sequence length="141" mass="15344">MATNKTVVAAHALCFINGFLYGQVTGITWNSTTQIIQRDGLDSLVPYELSHGQARVQGTVQILRIHGDGGLEGAGVTAPFSKLSNSKYFSILIVDRTNGLKLFQADNCKVSSQDWTIMSKQRVTGQFSFQGIDWSNEASDG</sequence>
<dbReference type="EMBL" id="LR796209">
    <property type="protein sequence ID" value="CAB4127329.1"/>
    <property type="molecule type" value="Genomic_DNA"/>
</dbReference>
<gene>
    <name evidence="1" type="ORF">UFOVP75_142</name>
</gene>
<reference evidence="1" key="1">
    <citation type="submission" date="2020-04" db="EMBL/GenBank/DDBJ databases">
        <authorList>
            <person name="Chiriac C."/>
            <person name="Salcher M."/>
            <person name="Ghai R."/>
            <person name="Kavagutti S V."/>
        </authorList>
    </citation>
    <scope>NUCLEOTIDE SEQUENCE</scope>
</reference>
<proteinExistence type="predicted"/>
<accession>A0A6J5L627</accession>
<protein>
    <submittedName>
        <fullName evidence="1">Uncharacterized protein</fullName>
    </submittedName>
</protein>
<organism evidence="1">
    <name type="scientific">uncultured Caudovirales phage</name>
    <dbReference type="NCBI Taxonomy" id="2100421"/>
    <lineage>
        <taxon>Viruses</taxon>
        <taxon>Duplodnaviria</taxon>
        <taxon>Heunggongvirae</taxon>
        <taxon>Uroviricota</taxon>
        <taxon>Caudoviricetes</taxon>
        <taxon>Peduoviridae</taxon>
        <taxon>Maltschvirus</taxon>
        <taxon>Maltschvirus maltsch</taxon>
    </lineage>
</organism>